<keyword evidence="5" id="KW-0732">Signal</keyword>
<comment type="similarity">
    <text evidence="4">Belongs to the MsrA Met sulfoxide reductase family.</text>
</comment>
<evidence type="ECO:0000256" key="5">
    <source>
        <dbReference type="SAM" id="SignalP"/>
    </source>
</evidence>
<dbReference type="InterPro" id="IPR002569">
    <property type="entry name" value="Met_Sox_Rdtase_MsrA_dom"/>
</dbReference>
<feature type="signal peptide" evidence="5">
    <location>
        <begin position="1"/>
        <end position="27"/>
    </location>
</feature>
<dbReference type="EMBL" id="JACHIH010000011">
    <property type="protein sequence ID" value="MBB5047405.1"/>
    <property type="molecule type" value="Genomic_DNA"/>
</dbReference>
<comment type="catalytic activity">
    <reaction evidence="2 4">
        <text>L-methionyl-[protein] + [thioredoxin]-disulfide + H2O = L-methionyl-(S)-S-oxide-[protein] + [thioredoxin]-dithiol</text>
        <dbReference type="Rhea" id="RHEA:14217"/>
        <dbReference type="Rhea" id="RHEA-COMP:10698"/>
        <dbReference type="Rhea" id="RHEA-COMP:10700"/>
        <dbReference type="Rhea" id="RHEA-COMP:12313"/>
        <dbReference type="Rhea" id="RHEA-COMP:12315"/>
        <dbReference type="ChEBI" id="CHEBI:15377"/>
        <dbReference type="ChEBI" id="CHEBI:16044"/>
        <dbReference type="ChEBI" id="CHEBI:29950"/>
        <dbReference type="ChEBI" id="CHEBI:44120"/>
        <dbReference type="ChEBI" id="CHEBI:50058"/>
        <dbReference type="EC" id="1.8.4.11"/>
    </reaction>
</comment>
<comment type="caution">
    <text evidence="7">The sequence shown here is derived from an EMBL/GenBank/DDBJ whole genome shotgun (WGS) entry which is preliminary data.</text>
</comment>
<evidence type="ECO:0000256" key="2">
    <source>
        <dbReference type="ARBA" id="ARBA00047806"/>
    </source>
</evidence>
<dbReference type="InterPro" id="IPR036509">
    <property type="entry name" value="Met_Sox_Rdtase_MsrA_sf"/>
</dbReference>
<name>A0A7W8DZ11_9BRAD</name>
<evidence type="ECO:0000259" key="6">
    <source>
        <dbReference type="Pfam" id="PF01625"/>
    </source>
</evidence>
<comment type="catalytic activity">
    <reaction evidence="3 4">
        <text>[thioredoxin]-disulfide + L-methionine + H2O = L-methionine (S)-S-oxide + [thioredoxin]-dithiol</text>
        <dbReference type="Rhea" id="RHEA:19993"/>
        <dbReference type="Rhea" id="RHEA-COMP:10698"/>
        <dbReference type="Rhea" id="RHEA-COMP:10700"/>
        <dbReference type="ChEBI" id="CHEBI:15377"/>
        <dbReference type="ChEBI" id="CHEBI:29950"/>
        <dbReference type="ChEBI" id="CHEBI:50058"/>
        <dbReference type="ChEBI" id="CHEBI:57844"/>
        <dbReference type="ChEBI" id="CHEBI:58772"/>
        <dbReference type="EC" id="1.8.4.11"/>
    </reaction>
</comment>
<comment type="function">
    <text evidence="4">Has an important function as a repair enzyme for proteins that have been inactivated by oxidation. Catalyzes the reversible oxidation-reduction of methionine sulfoxide in proteins to methionine.</text>
</comment>
<dbReference type="Gene3D" id="3.30.1060.10">
    <property type="entry name" value="Peptide methionine sulphoxide reductase MsrA"/>
    <property type="match status" value="1"/>
</dbReference>
<dbReference type="PANTHER" id="PTHR43774">
    <property type="entry name" value="PEPTIDE METHIONINE SULFOXIDE REDUCTASE"/>
    <property type="match status" value="1"/>
</dbReference>
<keyword evidence="1 4" id="KW-0560">Oxidoreductase</keyword>
<dbReference type="EC" id="1.8.4.11" evidence="4"/>
<evidence type="ECO:0000256" key="4">
    <source>
        <dbReference type="HAMAP-Rule" id="MF_01401"/>
    </source>
</evidence>
<evidence type="ECO:0000256" key="1">
    <source>
        <dbReference type="ARBA" id="ARBA00023002"/>
    </source>
</evidence>
<gene>
    <name evidence="4" type="primary">msrA</name>
    <name evidence="7" type="ORF">HNR60_002160</name>
</gene>
<evidence type="ECO:0000256" key="3">
    <source>
        <dbReference type="ARBA" id="ARBA00048782"/>
    </source>
</evidence>
<sequence>MRSPFTRLILGAAAGALAVWSFGFAQASEEAVVIPPPAVDVQSKDGVQTAVIAGGCFWGVQGVFQHTAGVLNAVSGYAGGGKMTANYTAVSTGMTGHAEAVEIKYDPKQISYGQILQIFFSVAHDPTELNRQGPDSGTQYRSAIFTSNDEQKQIAEAYIAQLDAGKLFKKPIVTKIGALEAFYPAEAYHQDYLTLHPNQPYIAYNDLPKVENLKKLFAQRYVEKPTLVSTAKVTN</sequence>
<feature type="domain" description="Peptide methionine sulphoxide reductase MsrA" evidence="6">
    <location>
        <begin position="49"/>
        <end position="201"/>
    </location>
</feature>
<dbReference type="PANTHER" id="PTHR43774:SF1">
    <property type="entry name" value="PEPTIDE METHIONINE SULFOXIDE REDUCTASE MSRA 2"/>
    <property type="match status" value="1"/>
</dbReference>
<dbReference type="Proteomes" id="UP000542353">
    <property type="component" value="Unassembled WGS sequence"/>
</dbReference>
<accession>A0A7W8DZ11</accession>
<dbReference type="SUPFAM" id="SSF55068">
    <property type="entry name" value="Peptide methionine sulfoxide reductase"/>
    <property type="match status" value="1"/>
</dbReference>
<dbReference type="NCBIfam" id="TIGR00401">
    <property type="entry name" value="msrA"/>
    <property type="match status" value="1"/>
</dbReference>
<proteinExistence type="inferred from homology"/>
<protein>
    <recommendedName>
        <fullName evidence="4">Peptide methionine sulfoxide reductase MsrA</fullName>
        <shortName evidence="4">Protein-methionine-S-oxide reductase</shortName>
        <ecNumber evidence="4">1.8.4.11</ecNumber>
    </recommendedName>
    <alternativeName>
        <fullName evidence="4">Peptide-methionine (S)-S-oxide reductase</fullName>
        <shortName evidence="4">Peptide Met(O) reductase</shortName>
    </alternativeName>
</protein>
<evidence type="ECO:0000313" key="7">
    <source>
        <dbReference type="EMBL" id="MBB5047405.1"/>
    </source>
</evidence>
<dbReference type="HAMAP" id="MF_01401">
    <property type="entry name" value="MsrA"/>
    <property type="match status" value="1"/>
</dbReference>
<feature type="chain" id="PRO_5031481807" description="Peptide methionine sulfoxide reductase MsrA" evidence="5">
    <location>
        <begin position="28"/>
        <end position="235"/>
    </location>
</feature>
<dbReference type="RefSeq" id="WP_184257205.1">
    <property type="nucleotide sequence ID" value="NZ_JACHIH010000011.1"/>
</dbReference>
<keyword evidence="8" id="KW-1185">Reference proteome</keyword>
<feature type="active site" evidence="4">
    <location>
        <position position="56"/>
    </location>
</feature>
<dbReference type="GO" id="GO:0008113">
    <property type="term" value="F:peptide-methionine (S)-S-oxide reductase activity"/>
    <property type="evidence" value="ECO:0007669"/>
    <property type="project" value="UniProtKB-UniRule"/>
</dbReference>
<reference evidence="7 8" key="1">
    <citation type="submission" date="2020-08" db="EMBL/GenBank/DDBJ databases">
        <title>Genomic Encyclopedia of Type Strains, Phase IV (KMG-IV): sequencing the most valuable type-strain genomes for metagenomic binning, comparative biology and taxonomic classification.</title>
        <authorList>
            <person name="Goeker M."/>
        </authorList>
    </citation>
    <scope>NUCLEOTIDE SEQUENCE [LARGE SCALE GENOMIC DNA]</scope>
    <source>
        <strain evidence="7 8">DSM 12706</strain>
    </source>
</reference>
<dbReference type="AlphaFoldDB" id="A0A7W8DZ11"/>
<evidence type="ECO:0000313" key="8">
    <source>
        <dbReference type="Proteomes" id="UP000542353"/>
    </source>
</evidence>
<organism evidence="7 8">
    <name type="scientific">Rhodopseudomonas rhenobacensis</name>
    <dbReference type="NCBI Taxonomy" id="87461"/>
    <lineage>
        <taxon>Bacteria</taxon>
        <taxon>Pseudomonadati</taxon>
        <taxon>Pseudomonadota</taxon>
        <taxon>Alphaproteobacteria</taxon>
        <taxon>Hyphomicrobiales</taxon>
        <taxon>Nitrobacteraceae</taxon>
        <taxon>Rhodopseudomonas</taxon>
    </lineage>
</organism>
<dbReference type="Pfam" id="PF01625">
    <property type="entry name" value="PMSR"/>
    <property type="match status" value="1"/>
</dbReference>